<dbReference type="PANTHER" id="PTHR30435:SF1">
    <property type="entry name" value="FLAGELLAR HOOK PROTEIN FLGE"/>
    <property type="match status" value="1"/>
</dbReference>
<sequence length="347" mass="36179">MLRLMNSGVSGMQSNQTALDVIGNNIANQETVAFKGSRARFQDMLSQSQGDGTSPTVSAGGTNPTQIGLGVKLAGIDTIMTQGIMQPTNSNLDVAIDGDGYFIVTKGNTIFNNGGTTVNGQAGITVNNAANQDHTINQPTLTASESQVSYTRDGAFTLDEQGNLLTSDGYRVMGYSMTNGGTDSMADDGQINYVDGTAALTANDTSLKTLRIPATVNDGANTFRVTSFSIGRDGVIIGTLSDGRTTAIGQIAMASFRNPAGLSKEGKNLYSASVNSGTATLRSGAGNTVNNNSDGYGDALQSMLEMSNVDLAQQFTDMIVASRAFQANGKSITTGDEILQDIINLKR</sequence>
<reference evidence="9 10" key="3">
    <citation type="journal article" name="Genome Announc.">
        <title>Improved Draft Genome Sequence of Clostridium pasteurianum Strain ATCC 6013 (DSM 525) Using a Hybrid Next-Generation Sequencing Approach.</title>
        <authorList>
            <person name="Pyne M.E."/>
            <person name="Utturkar S."/>
            <person name="Brown S.D."/>
            <person name="Moo-Young M."/>
            <person name="Chung D.A."/>
            <person name="Chou C.P."/>
        </authorList>
    </citation>
    <scope>NUCLEOTIDE SEQUENCE [LARGE SCALE GENOMIC DNA]</scope>
    <source>
        <strain evidence="9 10">ATCC 6013</strain>
    </source>
</reference>
<dbReference type="InterPro" id="IPR001444">
    <property type="entry name" value="Flag_bb_rod_N"/>
</dbReference>
<evidence type="ECO:0000256" key="3">
    <source>
        <dbReference type="ARBA" id="ARBA00023143"/>
    </source>
</evidence>
<dbReference type="InterPro" id="IPR020013">
    <property type="entry name" value="Flagellar_FlgE/F/G"/>
</dbReference>
<keyword evidence="8" id="KW-0969">Cilium</keyword>
<keyword evidence="8" id="KW-0966">Cell projection</keyword>
<evidence type="ECO:0000259" key="5">
    <source>
        <dbReference type="Pfam" id="PF00460"/>
    </source>
</evidence>
<dbReference type="GO" id="GO:0005829">
    <property type="term" value="C:cytosol"/>
    <property type="evidence" value="ECO:0007669"/>
    <property type="project" value="TreeGrafter"/>
</dbReference>
<feature type="domain" description="Flagellar hook protein FlgE/F/G-like D1" evidence="7">
    <location>
        <begin position="145"/>
        <end position="236"/>
    </location>
</feature>
<evidence type="ECO:0000313" key="8">
    <source>
        <dbReference type="EMBL" id="AJA51881.1"/>
    </source>
</evidence>
<dbReference type="KEGG" id="cpat:CLPA_c18230"/>
<gene>
    <name evidence="8" type="primary">flgG1</name>
    <name evidence="8" type="ORF">CLPA_c18230</name>
    <name evidence="9" type="ORF">CP6013_01358</name>
</gene>
<reference evidence="8 11" key="1">
    <citation type="journal article" date="2015" name="Genome Announc.">
        <title>Complete Genome Sequence of the Nitrogen-Fixing and Solvent-Producing Clostridium pasteurianum DSM 525.</title>
        <authorList>
            <person name="Poehlein A."/>
            <person name="Grosse-Honebrink A."/>
            <person name="Zhang Y."/>
            <person name="Minton N.P."/>
            <person name="Daniel R."/>
        </authorList>
    </citation>
    <scope>NUCLEOTIDE SEQUENCE [LARGE SCALE GENOMIC DNA]</scope>
    <source>
        <strain evidence="8">DSM 525</strain>
        <strain evidence="11">DSM 525 / ATCC 6013</strain>
    </source>
</reference>
<dbReference type="Proteomes" id="UP000028042">
    <property type="component" value="Unassembled WGS sequence"/>
</dbReference>
<dbReference type="SUPFAM" id="SSF117143">
    <property type="entry name" value="Flagellar hook protein flgE"/>
    <property type="match status" value="1"/>
</dbReference>
<comment type="function">
    <text evidence="4">A flexible structure which links the flagellar filament to the drive apparatus in the basal body.</text>
</comment>
<dbReference type="Pfam" id="PF06429">
    <property type="entry name" value="Flg_bbr_C"/>
    <property type="match status" value="1"/>
</dbReference>
<dbReference type="EMBL" id="JPGY02000001">
    <property type="protein sequence ID" value="KRU12111.1"/>
    <property type="molecule type" value="Genomic_DNA"/>
</dbReference>
<keyword evidence="11" id="KW-1185">Reference proteome</keyword>
<dbReference type="eggNOG" id="COG4786">
    <property type="taxonomic scope" value="Bacteria"/>
</dbReference>
<dbReference type="PROSITE" id="PS00588">
    <property type="entry name" value="FLAGELLA_BB_ROD"/>
    <property type="match status" value="1"/>
</dbReference>
<evidence type="ECO:0000313" key="11">
    <source>
        <dbReference type="Proteomes" id="UP000030905"/>
    </source>
</evidence>
<evidence type="ECO:0000259" key="6">
    <source>
        <dbReference type="Pfam" id="PF06429"/>
    </source>
</evidence>
<dbReference type="NCBIfam" id="TIGR03506">
    <property type="entry name" value="FlgEFG_subfam"/>
    <property type="match status" value="2"/>
</dbReference>
<dbReference type="PANTHER" id="PTHR30435">
    <property type="entry name" value="FLAGELLAR PROTEIN"/>
    <property type="match status" value="1"/>
</dbReference>
<evidence type="ECO:0000256" key="1">
    <source>
        <dbReference type="ARBA" id="ARBA00004117"/>
    </source>
</evidence>
<evidence type="ECO:0000256" key="4">
    <source>
        <dbReference type="RuleBase" id="RU362116"/>
    </source>
</evidence>
<accession>A0A0H3J7K2</accession>
<name>A0A0H3J7K2_CLOPA</name>
<dbReference type="RefSeq" id="WP_003444010.1">
    <property type="nucleotide sequence ID" value="NZ_ANZB01000004.1"/>
</dbReference>
<dbReference type="Pfam" id="PF22692">
    <property type="entry name" value="LlgE_F_G_D1"/>
    <property type="match status" value="1"/>
</dbReference>
<dbReference type="Pfam" id="PF00460">
    <property type="entry name" value="Flg_bb_rod"/>
    <property type="match status" value="1"/>
</dbReference>
<dbReference type="InterPro" id="IPR037925">
    <property type="entry name" value="FlgE/F/G-like"/>
</dbReference>
<protein>
    <recommendedName>
        <fullName evidence="4">Flagellar hook protein FlgE</fullName>
    </recommendedName>
</protein>
<dbReference type="InterPro" id="IPR010930">
    <property type="entry name" value="Flg_bb/hook_C_dom"/>
</dbReference>
<dbReference type="Proteomes" id="UP000030905">
    <property type="component" value="Chromosome"/>
</dbReference>
<dbReference type="AlphaFoldDB" id="A0A0H3J7K2"/>
<keyword evidence="3 4" id="KW-0975">Bacterial flagellum</keyword>
<dbReference type="InterPro" id="IPR019776">
    <property type="entry name" value="Flagellar_basal_body_rod_CS"/>
</dbReference>
<dbReference type="KEGG" id="cpae:CPAST_c18230"/>
<evidence type="ECO:0000256" key="2">
    <source>
        <dbReference type="ARBA" id="ARBA00009677"/>
    </source>
</evidence>
<organism evidence="8 11">
    <name type="scientific">Clostridium pasteurianum DSM 525 = ATCC 6013</name>
    <dbReference type="NCBI Taxonomy" id="1262449"/>
    <lineage>
        <taxon>Bacteria</taxon>
        <taxon>Bacillati</taxon>
        <taxon>Bacillota</taxon>
        <taxon>Clostridia</taxon>
        <taxon>Eubacteriales</taxon>
        <taxon>Clostridiaceae</taxon>
        <taxon>Clostridium</taxon>
    </lineage>
</organism>
<feature type="domain" description="Flagellar basal-body/hook protein C-terminal" evidence="6">
    <location>
        <begin position="301"/>
        <end position="345"/>
    </location>
</feature>
<dbReference type="GO" id="GO:0071978">
    <property type="term" value="P:bacterial-type flagellum-dependent swarming motility"/>
    <property type="evidence" value="ECO:0007669"/>
    <property type="project" value="TreeGrafter"/>
</dbReference>
<keyword evidence="8" id="KW-0282">Flagellum</keyword>
<evidence type="ECO:0000259" key="7">
    <source>
        <dbReference type="Pfam" id="PF22692"/>
    </source>
</evidence>
<feature type="domain" description="Flagellar basal body rod protein N-terminal" evidence="5">
    <location>
        <begin position="5"/>
        <end position="35"/>
    </location>
</feature>
<dbReference type="GeneID" id="93073983"/>
<evidence type="ECO:0000313" key="9">
    <source>
        <dbReference type="EMBL" id="KRU12111.1"/>
    </source>
</evidence>
<comment type="subcellular location">
    <subcellularLocation>
        <location evidence="1 4">Bacterial flagellum basal body</location>
    </subcellularLocation>
</comment>
<comment type="similarity">
    <text evidence="2 4">Belongs to the flagella basal body rod proteins family.</text>
</comment>
<dbReference type="GO" id="GO:0009425">
    <property type="term" value="C:bacterial-type flagellum basal body"/>
    <property type="evidence" value="ECO:0007669"/>
    <property type="project" value="UniProtKB-SubCell"/>
</dbReference>
<dbReference type="GO" id="GO:0009424">
    <property type="term" value="C:bacterial-type flagellum hook"/>
    <property type="evidence" value="ECO:0007669"/>
    <property type="project" value="TreeGrafter"/>
</dbReference>
<reference evidence="9" key="2">
    <citation type="submission" date="2015-10" db="EMBL/GenBank/DDBJ databases">
        <title>Improved Draft Genome Sequence of Clostridium pasteurianum Strain ATCC 6013 (DSM 525) Using a Hybrid Next-Generation Sequencing Approach.</title>
        <authorList>
            <person name="Pyne M.E."/>
            <person name="Utturkar S.M."/>
            <person name="Brown S.D."/>
            <person name="Moo-Young M."/>
            <person name="Chung D.A."/>
            <person name="Chou P.C."/>
        </authorList>
    </citation>
    <scope>NUCLEOTIDE SEQUENCE</scope>
    <source>
        <strain evidence="9">ATCC 6013</strain>
    </source>
</reference>
<dbReference type="EMBL" id="CP009268">
    <property type="protein sequence ID" value="AJA51881.1"/>
    <property type="molecule type" value="Genomic_DNA"/>
</dbReference>
<evidence type="ECO:0000313" key="10">
    <source>
        <dbReference type="Proteomes" id="UP000028042"/>
    </source>
</evidence>
<dbReference type="PATRIC" id="fig|1262449.3.peg.1660"/>
<dbReference type="InterPro" id="IPR053967">
    <property type="entry name" value="LlgE_F_G-like_D1"/>
</dbReference>
<proteinExistence type="inferred from homology"/>